<dbReference type="EMBL" id="KB445555">
    <property type="protein sequence ID" value="EMC96399.1"/>
    <property type="molecule type" value="Genomic_DNA"/>
</dbReference>
<reference evidence="1 2" key="1">
    <citation type="journal article" date="2012" name="PLoS Pathog.">
        <title>Diverse lifestyles and strategies of plant pathogenesis encoded in the genomes of eighteen Dothideomycetes fungi.</title>
        <authorList>
            <person name="Ohm R.A."/>
            <person name="Feau N."/>
            <person name="Henrissat B."/>
            <person name="Schoch C.L."/>
            <person name="Horwitz B.A."/>
            <person name="Barry K.W."/>
            <person name="Condon B.J."/>
            <person name="Copeland A.C."/>
            <person name="Dhillon B."/>
            <person name="Glaser F."/>
            <person name="Hesse C.N."/>
            <person name="Kosti I."/>
            <person name="LaButti K."/>
            <person name="Lindquist E.A."/>
            <person name="Lucas S."/>
            <person name="Salamov A.A."/>
            <person name="Bradshaw R.E."/>
            <person name="Ciuffetti L."/>
            <person name="Hamelin R.C."/>
            <person name="Kema G.H.J."/>
            <person name="Lawrence C."/>
            <person name="Scott J.A."/>
            <person name="Spatafora J.W."/>
            <person name="Turgeon B.G."/>
            <person name="de Wit P.J.G.M."/>
            <person name="Zhong S."/>
            <person name="Goodwin S.B."/>
            <person name="Grigoriev I.V."/>
        </authorList>
    </citation>
    <scope>NUCLEOTIDE SEQUENCE [LARGE SCALE GENOMIC DNA]</scope>
    <source>
        <strain evidence="1 2">UAMH 10762</strain>
    </source>
</reference>
<dbReference type="GeneID" id="19114695"/>
<dbReference type="AlphaFoldDB" id="M2NB72"/>
<protein>
    <submittedName>
        <fullName evidence="1">Uncharacterized protein</fullName>
    </submittedName>
</protein>
<dbReference type="KEGG" id="bcom:BAUCODRAFT_473359"/>
<sequence>MLMYPGFHLTFASKHHLYSERGVLQLRGGHELRWYTCAASTCAALGRCICFIETAVHSRRFPDAGGSKTGNRTVNRVLLPE</sequence>
<evidence type="ECO:0000313" key="2">
    <source>
        <dbReference type="Proteomes" id="UP000011761"/>
    </source>
</evidence>
<dbReference type="Proteomes" id="UP000011761">
    <property type="component" value="Unassembled WGS sequence"/>
</dbReference>
<evidence type="ECO:0000313" key="1">
    <source>
        <dbReference type="EMBL" id="EMC96399.1"/>
    </source>
</evidence>
<dbReference type="HOGENOM" id="CLU_2573541_0_0_1"/>
<gene>
    <name evidence="1" type="ORF">BAUCODRAFT_473359</name>
</gene>
<name>M2NB72_BAUPA</name>
<keyword evidence="2" id="KW-1185">Reference proteome</keyword>
<organism evidence="1 2">
    <name type="scientific">Baudoinia panamericana (strain UAMH 10762)</name>
    <name type="common">Angels' share fungus</name>
    <name type="synonym">Baudoinia compniacensis (strain UAMH 10762)</name>
    <dbReference type="NCBI Taxonomy" id="717646"/>
    <lineage>
        <taxon>Eukaryota</taxon>
        <taxon>Fungi</taxon>
        <taxon>Dikarya</taxon>
        <taxon>Ascomycota</taxon>
        <taxon>Pezizomycotina</taxon>
        <taxon>Dothideomycetes</taxon>
        <taxon>Dothideomycetidae</taxon>
        <taxon>Mycosphaerellales</taxon>
        <taxon>Teratosphaeriaceae</taxon>
        <taxon>Baudoinia</taxon>
    </lineage>
</organism>
<proteinExistence type="predicted"/>
<accession>M2NB72</accession>
<dbReference type="RefSeq" id="XP_007676493.1">
    <property type="nucleotide sequence ID" value="XM_007678303.1"/>
</dbReference>